<keyword evidence="2" id="KW-0326">Glycosidase</keyword>
<dbReference type="PANTHER" id="PTHR48007">
    <property type="entry name" value="LEUCINE-RICH REPEAT RECEPTOR-LIKE PROTEIN KINASE PXC1"/>
    <property type="match status" value="1"/>
</dbReference>
<dbReference type="GO" id="GO:0004672">
    <property type="term" value="F:protein kinase activity"/>
    <property type="evidence" value="ECO:0007669"/>
    <property type="project" value="InterPro"/>
</dbReference>
<dbReference type="GO" id="GO:0004553">
    <property type="term" value="F:hydrolase activity, hydrolyzing O-glycosyl compounds"/>
    <property type="evidence" value="ECO:0007669"/>
    <property type="project" value="InterPro"/>
</dbReference>
<reference evidence="4" key="1">
    <citation type="submission" date="2023-02" db="EMBL/GenBank/DDBJ databases">
        <title>Genome of toxic invasive species Heracleum sosnowskyi carries increased number of genes despite the absence of recent whole-genome duplications.</title>
        <authorList>
            <person name="Schelkunov M."/>
            <person name="Shtratnikova V."/>
            <person name="Makarenko M."/>
            <person name="Klepikova A."/>
            <person name="Omelchenko D."/>
            <person name="Novikova G."/>
            <person name="Obukhova E."/>
            <person name="Bogdanov V."/>
            <person name="Penin A."/>
            <person name="Logacheva M."/>
        </authorList>
    </citation>
    <scope>NUCLEOTIDE SEQUENCE</scope>
    <source>
        <strain evidence="4">Hsosn_3</strain>
        <tissue evidence="4">Leaf</tissue>
    </source>
</reference>
<gene>
    <name evidence="4" type="ORF">POM88_010362</name>
</gene>
<dbReference type="Proteomes" id="UP001237642">
    <property type="component" value="Unassembled WGS sequence"/>
</dbReference>
<keyword evidence="1" id="KW-0378">Hydrolase</keyword>
<evidence type="ECO:0000259" key="3">
    <source>
        <dbReference type="PROSITE" id="PS50011"/>
    </source>
</evidence>
<dbReference type="GO" id="GO:0005975">
    <property type="term" value="P:carbohydrate metabolic process"/>
    <property type="evidence" value="ECO:0007669"/>
    <property type="project" value="InterPro"/>
</dbReference>
<dbReference type="SUPFAM" id="SSF56112">
    <property type="entry name" value="Protein kinase-like (PK-like)"/>
    <property type="match status" value="1"/>
</dbReference>
<feature type="domain" description="Protein kinase" evidence="3">
    <location>
        <begin position="52"/>
        <end position="387"/>
    </location>
</feature>
<dbReference type="EMBL" id="JAUIZM010000003">
    <property type="protein sequence ID" value="KAK1391306.1"/>
    <property type="molecule type" value="Genomic_DNA"/>
</dbReference>
<dbReference type="SUPFAM" id="SSF52279">
    <property type="entry name" value="Beta-D-glucan exohydrolase, C-terminal domain"/>
    <property type="match status" value="1"/>
</dbReference>
<evidence type="ECO:0000313" key="4">
    <source>
        <dbReference type="EMBL" id="KAK1391306.1"/>
    </source>
</evidence>
<dbReference type="InterPro" id="IPR046533">
    <property type="entry name" value="DUF6598"/>
</dbReference>
<evidence type="ECO:0000256" key="1">
    <source>
        <dbReference type="ARBA" id="ARBA00022801"/>
    </source>
</evidence>
<protein>
    <recommendedName>
        <fullName evidence="3">Protein kinase domain-containing protein</fullName>
    </recommendedName>
</protein>
<evidence type="ECO:0000313" key="5">
    <source>
        <dbReference type="Proteomes" id="UP001237642"/>
    </source>
</evidence>
<organism evidence="4 5">
    <name type="scientific">Heracleum sosnowskyi</name>
    <dbReference type="NCBI Taxonomy" id="360622"/>
    <lineage>
        <taxon>Eukaryota</taxon>
        <taxon>Viridiplantae</taxon>
        <taxon>Streptophyta</taxon>
        <taxon>Embryophyta</taxon>
        <taxon>Tracheophyta</taxon>
        <taxon>Spermatophyta</taxon>
        <taxon>Magnoliopsida</taxon>
        <taxon>eudicotyledons</taxon>
        <taxon>Gunneridae</taxon>
        <taxon>Pentapetalae</taxon>
        <taxon>asterids</taxon>
        <taxon>campanulids</taxon>
        <taxon>Apiales</taxon>
        <taxon>Apiaceae</taxon>
        <taxon>Apioideae</taxon>
        <taxon>apioid superclade</taxon>
        <taxon>Tordylieae</taxon>
        <taxon>Tordyliinae</taxon>
        <taxon>Heracleum</taxon>
    </lineage>
</organism>
<keyword evidence="5" id="KW-1185">Reference proteome</keyword>
<dbReference type="InterPro" id="IPR046959">
    <property type="entry name" value="PRK1-6/SRF4-like"/>
</dbReference>
<evidence type="ECO:0000256" key="2">
    <source>
        <dbReference type="ARBA" id="ARBA00023295"/>
    </source>
</evidence>
<dbReference type="Pfam" id="PF20241">
    <property type="entry name" value="DUF6598"/>
    <property type="match status" value="2"/>
</dbReference>
<dbReference type="AlphaFoldDB" id="A0AAD8N080"/>
<comment type="caution">
    <text evidence="4">The sequence shown here is derived from an EMBL/GenBank/DDBJ whole genome shotgun (WGS) entry which is preliminary data.</text>
</comment>
<dbReference type="Gene3D" id="3.40.50.1700">
    <property type="entry name" value="Glycoside hydrolase family 3 C-terminal domain"/>
    <property type="match status" value="1"/>
</dbReference>
<dbReference type="PROSITE" id="PS50011">
    <property type="entry name" value="PROTEIN_KINASE_DOM"/>
    <property type="match status" value="1"/>
</dbReference>
<dbReference type="Pfam" id="PF00069">
    <property type="entry name" value="Pkinase"/>
    <property type="match status" value="1"/>
</dbReference>
<reference evidence="4" key="2">
    <citation type="submission" date="2023-05" db="EMBL/GenBank/DDBJ databases">
        <authorList>
            <person name="Schelkunov M.I."/>
        </authorList>
    </citation>
    <scope>NUCLEOTIDE SEQUENCE</scope>
    <source>
        <strain evidence="4">Hsosn_3</strain>
        <tissue evidence="4">Leaf</tissue>
    </source>
</reference>
<accession>A0AAD8N080</accession>
<sequence>MLVHAQVELELAEGLLIVLLLGVKKPSSNSVFADTIVFSPKITPKSLQSALANENHVLGSSPNGTYYRTVLDNGITIVVKRLEPFSNVHTKRKIQQELQLLASLRHRNLMSLRVYVRESDNRFSLVYDYVPTGSLRDAMNKVRENQLHLNWNACLRIFIGIVKGLQYLHFTCIPKIMHYNLKPSNVMLDVEFEPRMADCGLAKLMPNIDGVASPYNAPECFQNCRGSYTFIKSEAVNIAKKADYVILVMGLDQNEEMEDFDRVDLVLPGLQQSLITSVAKAAKKPVILVLLCGGPVDVSFDKYNPKIGGILWAGYPGKSNRSKPDPPMTFQNSYPEFKLGVPQDHCRATPLFDVASVRIDSNQFKDLKSVQIYGTIILIDEHGNEFYIFDCKHRNDAKTLTPKTPTSVILQNFKPRGVPGKFCLLFDLKRKHPHGDATEDIVIFNDYKYIDCTKEVPYDEPQIAVFHNDDQYFITVTCTIFQCALLAEVGIIVEKTDKDDESGVAVITGELTRELSDDNVCTLLDVSYEKFDFGNYTPLSTLAVPAYSSLEFRSKLGVNGEELSGGLKFEPFTVTNIFHEKQIGGRQYRIRVIVYWKPGATSLTEAEILESYAKASETPFTDQRPTSKLLETNNAYYIQPGVTQYLDDLEWNQNLFPTELLEIFSISVCAYDQRDSPFSLKGKVKCFDCRGRLFIFDSDSESVSTSGNMVKLVPDLGRGFVGSHLGIETYLKDNQGREISFGSAGYGFHTIEGWRDKQICSVIRGQNGFAAVHYTIFTDAILAKLSLKVVYNFESGGATGCKVYGSVNTSYSNFNYSTHYAKKYYRSTLFEKKESDALKLAGGEKVPLSKSVVAVPVYGLFVVEAIIYAQNDKHSEKLEFKETFSPAGAAINKSRLEKSFGLSMDVEWVRDIPLI</sequence>
<proteinExistence type="predicted"/>
<dbReference type="PANTHER" id="PTHR48007:SF24">
    <property type="entry name" value="PROTEIN KINASE DOMAIN-CONTAINING PROTEIN"/>
    <property type="match status" value="1"/>
</dbReference>
<name>A0AAD8N080_9APIA</name>
<dbReference type="Gene3D" id="3.30.200.20">
    <property type="entry name" value="Phosphorylase Kinase, domain 1"/>
    <property type="match status" value="1"/>
</dbReference>
<dbReference type="InterPro" id="IPR036881">
    <property type="entry name" value="Glyco_hydro_3_C_sf"/>
</dbReference>
<dbReference type="InterPro" id="IPR002772">
    <property type="entry name" value="Glyco_hydro_3_C"/>
</dbReference>
<dbReference type="InterPro" id="IPR011009">
    <property type="entry name" value="Kinase-like_dom_sf"/>
</dbReference>
<dbReference type="Pfam" id="PF01915">
    <property type="entry name" value="Glyco_hydro_3_C"/>
    <property type="match status" value="1"/>
</dbReference>
<dbReference type="InterPro" id="IPR000719">
    <property type="entry name" value="Prot_kinase_dom"/>
</dbReference>
<dbReference type="GO" id="GO:0005524">
    <property type="term" value="F:ATP binding"/>
    <property type="evidence" value="ECO:0007669"/>
    <property type="project" value="InterPro"/>
</dbReference>